<evidence type="ECO:0000256" key="3">
    <source>
        <dbReference type="ARBA" id="ARBA00023170"/>
    </source>
</evidence>
<evidence type="ECO:0000256" key="4">
    <source>
        <dbReference type="ARBA" id="ARBA00023319"/>
    </source>
</evidence>
<name>A0A667WQZ6_9TELE</name>
<feature type="domain" description="Immunoglobulin V-set" evidence="5">
    <location>
        <begin position="28"/>
        <end position="108"/>
    </location>
</feature>
<dbReference type="GeneTree" id="ENSGT01150000287138"/>
<dbReference type="InterPro" id="IPR036179">
    <property type="entry name" value="Ig-like_dom_sf"/>
</dbReference>
<keyword evidence="1" id="KW-0732">Signal</keyword>
<dbReference type="Proteomes" id="UP000472263">
    <property type="component" value="Chromosome 17"/>
</dbReference>
<dbReference type="InParanoid" id="A0A667WQZ6"/>
<dbReference type="GO" id="GO:0002250">
    <property type="term" value="P:adaptive immune response"/>
    <property type="evidence" value="ECO:0007669"/>
    <property type="project" value="UniProtKB-KW"/>
</dbReference>
<keyword evidence="2" id="KW-0391">Immunity</keyword>
<dbReference type="InterPro" id="IPR051287">
    <property type="entry name" value="TCR_variable_region"/>
</dbReference>
<keyword evidence="3" id="KW-0675">Receptor</keyword>
<evidence type="ECO:0000256" key="2">
    <source>
        <dbReference type="ARBA" id="ARBA00023130"/>
    </source>
</evidence>
<dbReference type="SUPFAM" id="SSF48726">
    <property type="entry name" value="Immunoglobulin"/>
    <property type="match status" value="1"/>
</dbReference>
<protein>
    <recommendedName>
        <fullName evidence="5">Immunoglobulin V-set domain-containing protein</fullName>
    </recommendedName>
</protein>
<keyword evidence="4" id="KW-0393">Immunoglobulin domain</keyword>
<reference evidence="6" key="2">
    <citation type="submission" date="2025-08" db="UniProtKB">
        <authorList>
            <consortium name="Ensembl"/>
        </authorList>
    </citation>
    <scope>IDENTIFICATION</scope>
</reference>
<dbReference type="InterPro" id="IPR013106">
    <property type="entry name" value="Ig_V-set"/>
</dbReference>
<evidence type="ECO:0000259" key="5">
    <source>
        <dbReference type="SMART" id="SM00406"/>
    </source>
</evidence>
<dbReference type="SMART" id="SM00406">
    <property type="entry name" value="IGv"/>
    <property type="match status" value="1"/>
</dbReference>
<proteinExistence type="predicted"/>
<reference evidence="6" key="1">
    <citation type="submission" date="2019-06" db="EMBL/GenBank/DDBJ databases">
        <authorList>
            <consortium name="Wellcome Sanger Institute Data Sharing"/>
        </authorList>
    </citation>
    <scope>NUCLEOTIDE SEQUENCE [LARGE SCALE GENOMIC DNA]</scope>
</reference>
<evidence type="ECO:0000313" key="6">
    <source>
        <dbReference type="Ensembl" id="ENSMMDP00005002914.1"/>
    </source>
</evidence>
<dbReference type="Ensembl" id="ENSMMDT00005002971.1">
    <property type="protein sequence ID" value="ENSMMDP00005002914.1"/>
    <property type="gene ID" value="ENSMMDG00005001636.1"/>
</dbReference>
<dbReference type="InterPro" id="IPR013783">
    <property type="entry name" value="Ig-like_fold"/>
</dbReference>
<evidence type="ECO:0000313" key="7">
    <source>
        <dbReference type="Proteomes" id="UP000472263"/>
    </source>
</evidence>
<dbReference type="AlphaFoldDB" id="A0A667WQZ6"/>
<reference evidence="6" key="3">
    <citation type="submission" date="2025-09" db="UniProtKB">
        <authorList>
            <consortium name="Ensembl"/>
        </authorList>
    </citation>
    <scope>IDENTIFICATION</scope>
</reference>
<organism evidence="6 7">
    <name type="scientific">Myripristis murdjan</name>
    <name type="common">pinecone soldierfish</name>
    <dbReference type="NCBI Taxonomy" id="586833"/>
    <lineage>
        <taxon>Eukaryota</taxon>
        <taxon>Metazoa</taxon>
        <taxon>Chordata</taxon>
        <taxon>Craniata</taxon>
        <taxon>Vertebrata</taxon>
        <taxon>Euteleostomi</taxon>
        <taxon>Actinopterygii</taxon>
        <taxon>Neopterygii</taxon>
        <taxon>Teleostei</taxon>
        <taxon>Neoteleostei</taxon>
        <taxon>Acanthomorphata</taxon>
        <taxon>Holocentriformes</taxon>
        <taxon>Holocentridae</taxon>
        <taxon>Myripristis</taxon>
    </lineage>
</organism>
<dbReference type="PANTHER" id="PTHR19367">
    <property type="entry name" value="T-CELL RECEPTOR ALPHA CHAIN V REGION"/>
    <property type="match status" value="1"/>
</dbReference>
<evidence type="ECO:0000256" key="1">
    <source>
        <dbReference type="ARBA" id="ARBA00022729"/>
    </source>
</evidence>
<sequence length="245" mass="27127">MINLFLTDILCGDLTPVKNEESSLKGSNVTLSYKYSEKAAGGDYFFWYRQDPGKPPQFLFYHLGTGSGARKADPNSGLYIKVNEEKTQMDLEISSAAVTHSALYYCAVQPTVTGNTQSLYKNLWRSLKTPMTAAMAFEGEEPSGNTRVTGNTQSLYKNLTANSRSCTTLQTQSPRRHFLVLSALKPSVLKGNLTYLLIKSTTENDLQRRCCSTNEPNKLFCTHGVSAQSTIPHHTNMVSGTNCRK</sequence>
<keyword evidence="7" id="KW-1185">Reference proteome</keyword>
<dbReference type="Pfam" id="PF07686">
    <property type="entry name" value="V-set"/>
    <property type="match status" value="1"/>
</dbReference>
<keyword evidence="2" id="KW-1064">Adaptive immunity</keyword>
<dbReference type="PANTHER" id="PTHR19367:SF18">
    <property type="entry name" value="T CELL RECEPTOR ALPHA VARIABLE 16"/>
    <property type="match status" value="1"/>
</dbReference>
<accession>A0A667WQZ6</accession>
<dbReference type="Gene3D" id="2.60.40.10">
    <property type="entry name" value="Immunoglobulins"/>
    <property type="match status" value="1"/>
</dbReference>